<dbReference type="GO" id="GO:0000993">
    <property type="term" value="F:RNA polymerase II complex binding"/>
    <property type="evidence" value="ECO:0007669"/>
    <property type="project" value="TreeGrafter"/>
</dbReference>
<evidence type="ECO:0000256" key="5">
    <source>
        <dbReference type="SAM" id="MobiDB-lite"/>
    </source>
</evidence>
<dbReference type="GO" id="GO:0008270">
    <property type="term" value="F:zinc ion binding"/>
    <property type="evidence" value="ECO:0007669"/>
    <property type="project" value="InterPro"/>
</dbReference>
<keyword evidence="9" id="KW-1185">Reference proteome</keyword>
<accession>A0A9P1DK55</accession>
<feature type="compositionally biased region" description="Low complexity" evidence="5">
    <location>
        <begin position="206"/>
        <end position="218"/>
    </location>
</feature>
<comment type="caution">
    <text evidence="7">The sequence shown here is derived from an EMBL/GenBank/DDBJ whole genome shotgun (WGS) entry which is preliminary data.</text>
</comment>
<dbReference type="EMBL" id="CAMXCT030005190">
    <property type="protein sequence ID" value="CAL4798958.1"/>
    <property type="molecule type" value="Genomic_DNA"/>
</dbReference>
<feature type="domain" description="Spt4/RpoE2 zinc finger" evidence="6">
    <location>
        <begin position="32"/>
        <end position="107"/>
    </location>
</feature>
<dbReference type="Proteomes" id="UP001152797">
    <property type="component" value="Unassembled WGS sequence"/>
</dbReference>
<keyword evidence="4" id="KW-0539">Nucleus</keyword>
<proteinExistence type="inferred from homology"/>
<dbReference type="EMBL" id="CAMXCT020005190">
    <property type="protein sequence ID" value="CAL1165021.1"/>
    <property type="molecule type" value="Genomic_DNA"/>
</dbReference>
<dbReference type="EMBL" id="CAMXCT030005190">
    <property type="protein sequence ID" value="CAL4798959.1"/>
    <property type="molecule type" value="Genomic_DNA"/>
</dbReference>
<dbReference type="SMART" id="SM01389">
    <property type="entry name" value="Spt4"/>
    <property type="match status" value="1"/>
</dbReference>
<dbReference type="InterPro" id="IPR038510">
    <property type="entry name" value="Spt4_sf"/>
</dbReference>
<keyword evidence="3" id="KW-0804">Transcription</keyword>
<dbReference type="GO" id="GO:0140673">
    <property type="term" value="P:transcription elongation-coupled chromatin remodeling"/>
    <property type="evidence" value="ECO:0007669"/>
    <property type="project" value="InterPro"/>
</dbReference>
<evidence type="ECO:0000256" key="4">
    <source>
        <dbReference type="ARBA" id="ARBA00023242"/>
    </source>
</evidence>
<evidence type="ECO:0000259" key="6">
    <source>
        <dbReference type="SMART" id="SM01389"/>
    </source>
</evidence>
<evidence type="ECO:0000256" key="3">
    <source>
        <dbReference type="ARBA" id="ARBA00023163"/>
    </source>
</evidence>
<feature type="compositionally biased region" description="Acidic residues" evidence="5">
    <location>
        <begin position="114"/>
        <end position="129"/>
    </location>
</feature>
<dbReference type="InterPro" id="IPR022800">
    <property type="entry name" value="Spt4/RpoE2_Znf"/>
</dbReference>
<dbReference type="EMBL" id="CAMXCT020005190">
    <property type="protein sequence ID" value="CAL1165022.1"/>
    <property type="molecule type" value="Genomic_DNA"/>
</dbReference>
<evidence type="ECO:0000256" key="1">
    <source>
        <dbReference type="ARBA" id="ARBA00004123"/>
    </source>
</evidence>
<keyword evidence="8" id="KW-0251">Elongation factor</keyword>
<reference evidence="7" key="1">
    <citation type="submission" date="2022-10" db="EMBL/GenBank/DDBJ databases">
        <authorList>
            <person name="Chen Y."/>
            <person name="Dougan E. K."/>
            <person name="Chan C."/>
            <person name="Rhodes N."/>
            <person name="Thang M."/>
        </authorList>
    </citation>
    <scope>NUCLEOTIDE SEQUENCE</scope>
</reference>
<dbReference type="InterPro" id="IPR029040">
    <property type="entry name" value="RPABC4/Spt4"/>
</dbReference>
<gene>
    <name evidence="7" type="ORF">C1SCF055_LOCUS36786</name>
</gene>
<feature type="compositionally biased region" description="Polar residues" evidence="5">
    <location>
        <begin position="132"/>
        <end position="147"/>
    </location>
</feature>
<sequence length="233" mass="25442">MAATQDPGVLEKFEKWGLQTIKSQLPRETRHLRACIRCRLIMSKAQFFELGCPNCRSLEMQENENRVVACTTSNFSGFFSMVNPGAFASRFNGLEKRSPGCYALAVHGRLPDLDVGDDDYEPDIDDGPESELQGSAQFASGPASPSQRSDEDFDMMRFLASPSPAPERKGPASARSRHSGEVSPSPSPALKGSEAKRKRLRKAEVPSASPAFSASSDPKQAPVLKDDESAEFR</sequence>
<dbReference type="EMBL" id="CAMXCT010005190">
    <property type="protein sequence ID" value="CAI4011647.1"/>
    <property type="molecule type" value="Genomic_DNA"/>
</dbReference>
<dbReference type="SUPFAM" id="SSF63393">
    <property type="entry name" value="RNA polymerase subunits"/>
    <property type="match status" value="1"/>
</dbReference>
<evidence type="ECO:0000313" key="7">
    <source>
        <dbReference type="EMBL" id="CAI4011646.1"/>
    </source>
</evidence>
<comment type="similarity">
    <text evidence="2">Belongs to the SPT4 family.</text>
</comment>
<dbReference type="PANTHER" id="PTHR12882">
    <property type="entry name" value="SUPPRESSOR OF TY 4"/>
    <property type="match status" value="1"/>
</dbReference>
<dbReference type="CDD" id="cd07973">
    <property type="entry name" value="Spt4"/>
    <property type="match status" value="1"/>
</dbReference>
<dbReference type="Gene3D" id="3.30.40.210">
    <property type="match status" value="1"/>
</dbReference>
<dbReference type="AlphaFoldDB" id="A0A9P1DK55"/>
<name>A0A9P1DK55_9DINO</name>
<dbReference type="EMBL" id="CAMXCT010005190">
    <property type="protein sequence ID" value="CAI4011646.1"/>
    <property type="molecule type" value="Genomic_DNA"/>
</dbReference>
<organism evidence="7">
    <name type="scientific">Cladocopium goreaui</name>
    <dbReference type="NCBI Taxonomy" id="2562237"/>
    <lineage>
        <taxon>Eukaryota</taxon>
        <taxon>Sar</taxon>
        <taxon>Alveolata</taxon>
        <taxon>Dinophyceae</taxon>
        <taxon>Suessiales</taxon>
        <taxon>Symbiodiniaceae</taxon>
        <taxon>Cladocopium</taxon>
    </lineage>
</organism>
<dbReference type="GO" id="GO:0003746">
    <property type="term" value="F:translation elongation factor activity"/>
    <property type="evidence" value="ECO:0007669"/>
    <property type="project" value="UniProtKB-KW"/>
</dbReference>
<keyword evidence="8" id="KW-0648">Protein biosynthesis</keyword>
<evidence type="ECO:0000313" key="9">
    <source>
        <dbReference type="Proteomes" id="UP001152797"/>
    </source>
</evidence>
<dbReference type="OrthoDB" id="248751at2759"/>
<feature type="compositionally biased region" description="Basic and acidic residues" evidence="5">
    <location>
        <begin position="224"/>
        <end position="233"/>
    </location>
</feature>
<evidence type="ECO:0000313" key="8">
    <source>
        <dbReference type="EMBL" id="CAL4798958.1"/>
    </source>
</evidence>
<dbReference type="PANTHER" id="PTHR12882:SF1">
    <property type="entry name" value="TRANSCRIPTION ELONGATION FACTOR SPT4"/>
    <property type="match status" value="1"/>
</dbReference>
<feature type="region of interest" description="Disordered" evidence="5">
    <location>
        <begin position="114"/>
        <end position="233"/>
    </location>
</feature>
<dbReference type="GO" id="GO:0032044">
    <property type="term" value="C:DSIF complex"/>
    <property type="evidence" value="ECO:0007669"/>
    <property type="project" value="TreeGrafter"/>
</dbReference>
<evidence type="ECO:0000256" key="2">
    <source>
        <dbReference type="ARBA" id="ARBA00010464"/>
    </source>
</evidence>
<comment type="subcellular location">
    <subcellularLocation>
        <location evidence="1">Nucleus</location>
    </subcellularLocation>
</comment>
<dbReference type="InterPro" id="IPR009287">
    <property type="entry name" value="Spt4"/>
</dbReference>
<dbReference type="Pfam" id="PF06093">
    <property type="entry name" value="Spt4"/>
    <property type="match status" value="1"/>
</dbReference>
<reference evidence="8 9" key="2">
    <citation type="submission" date="2024-05" db="EMBL/GenBank/DDBJ databases">
        <authorList>
            <person name="Chen Y."/>
            <person name="Shah S."/>
            <person name="Dougan E. K."/>
            <person name="Thang M."/>
            <person name="Chan C."/>
        </authorList>
    </citation>
    <scope>NUCLEOTIDE SEQUENCE [LARGE SCALE GENOMIC DNA]</scope>
</reference>
<protein>
    <submittedName>
        <fullName evidence="8">Transcription elongation factor SPT4-like 2</fullName>
    </submittedName>
</protein>
<dbReference type="GO" id="GO:0006355">
    <property type="term" value="P:regulation of DNA-templated transcription"/>
    <property type="evidence" value="ECO:0007669"/>
    <property type="project" value="InterPro"/>
</dbReference>